<dbReference type="Gene3D" id="3.40.50.300">
    <property type="entry name" value="P-loop containing nucleotide triphosphate hydrolases"/>
    <property type="match status" value="2"/>
</dbReference>
<evidence type="ECO:0000313" key="4">
    <source>
        <dbReference type="Proteomes" id="UP000188967"/>
    </source>
</evidence>
<evidence type="ECO:0000313" key="3">
    <source>
        <dbReference type="EMBL" id="ONG34600.1"/>
    </source>
</evidence>
<accession>A0A1V2GEP8</accession>
<feature type="coiled-coil region" evidence="1">
    <location>
        <begin position="427"/>
        <end position="461"/>
    </location>
</feature>
<gene>
    <name evidence="3" type="ORF">BXT93_12350</name>
</gene>
<dbReference type="InterPro" id="IPR027417">
    <property type="entry name" value="P-loop_NTPase"/>
</dbReference>
<proteinExistence type="predicted"/>
<protein>
    <recommendedName>
        <fullName evidence="2">Protein CR006 P-loop domain-containing protein</fullName>
    </recommendedName>
</protein>
<dbReference type="Pfam" id="PF13166">
    <property type="entry name" value="AAA_13"/>
    <property type="match status" value="1"/>
</dbReference>
<comment type="caution">
    <text evidence="3">The sequence shown here is derived from an EMBL/GenBank/DDBJ whole genome shotgun (WGS) entry which is preliminary data.</text>
</comment>
<keyword evidence="1" id="KW-0175">Coiled coil</keyword>
<evidence type="ECO:0000256" key="1">
    <source>
        <dbReference type="SAM" id="Coils"/>
    </source>
</evidence>
<dbReference type="SUPFAM" id="SSF52540">
    <property type="entry name" value="P-loop containing nucleoside triphosphate hydrolases"/>
    <property type="match status" value="1"/>
</dbReference>
<sequence>MELKLKNITSYKKDSFTTLNLSKKINILYGHNGCGKSTISNYFYNPNNTDYKECECPFIDTFRLLVYNTKFVEDNFYNAKEQKGVFTLSKENADIEKELLEKEAIRQDLLTKYKDKKNVIERLIKDKNNKENEYIDLIWNKAEPFRSSDLKNLMKGQLGSKRSFYEQVKKAPQTTDVNIESLAQEYSILLKNKDKFTASITPLEKYIILEKDKESLSTPIIDSSNSYLSETIKQLQNLDWVKKGKELYLNGTCCPFCQEDTIKDKFLEAIESIFDDSYSKKVDQIRIIRSSYESATIDNLRKIKQEISSCELITSKEKDITSSHIALLEEIANKNLKLMLDKINNPSISIILESNSDLEAKVVDNITEYNNRIKEINIKVKQFKDSEKSIRYKIWGAIRELCNAEFEAFSKYENDYKIIYEQYQLELNTIKEQGDNNSKKIKELRDQISNIDATIDSINQRLKLLGIYGFSIKKHTESNDKYIISRSENTTDKDVYRSLSEGEKTLITFLYFLECCKGKTDKNDTDMRDVFIVIDDPISSLSQNYVYDIASIIHHEIINNNKAVKKTLILTHNLYFFHELIKLAPRSKEDRTFKRDYYLGRVTKNEYSIITEIEKKSIQNEYQSLWQVLKDAKDGRVNKVIIPNIMRNILEYYFAFVHRTDALQTELNKLASDDKNNDFRAFYRYINRGSHSDAVNITDMGDISPEKYMEQLKTIFRMTGDEKHYLKMMDEEEEETVTA</sequence>
<evidence type="ECO:0000259" key="2">
    <source>
        <dbReference type="Pfam" id="PF13166"/>
    </source>
</evidence>
<dbReference type="AlphaFoldDB" id="A0A1V2GEP8"/>
<reference evidence="3 4" key="1">
    <citation type="submission" date="2017-01" db="EMBL/GenBank/DDBJ databases">
        <title>Draft genome sequence of an E. coli strain isolated from human, in Amazon, Brazil.</title>
        <authorList>
            <person name="Moura Q."/>
            <person name="Fernandes M.R."/>
            <person name="Cerdeira L."/>
            <person name="Vianello M."/>
            <person name="Souza T.A."/>
            <person name="Ienne S."/>
            <person name="Lincopan N."/>
        </authorList>
    </citation>
    <scope>NUCLEOTIDE SEQUENCE [LARGE SCALE GENOMIC DNA]</scope>
    <source>
        <strain evidence="3 4">ICBEcBL-II-13</strain>
    </source>
</reference>
<dbReference type="InterPro" id="IPR026866">
    <property type="entry name" value="CR006_AAA"/>
</dbReference>
<organism evidence="3 4">
    <name type="scientific">Escherichia coli</name>
    <dbReference type="NCBI Taxonomy" id="562"/>
    <lineage>
        <taxon>Bacteria</taxon>
        <taxon>Pseudomonadati</taxon>
        <taxon>Pseudomonadota</taxon>
        <taxon>Gammaproteobacteria</taxon>
        <taxon>Enterobacterales</taxon>
        <taxon>Enterobacteriaceae</taxon>
        <taxon>Escherichia</taxon>
    </lineage>
</organism>
<feature type="domain" description="Protein CR006 P-loop" evidence="2">
    <location>
        <begin position="16"/>
        <end position="716"/>
    </location>
</feature>
<dbReference type="Proteomes" id="UP000188967">
    <property type="component" value="Unassembled WGS sequence"/>
</dbReference>
<dbReference type="EMBL" id="MTPS01000190">
    <property type="protein sequence ID" value="ONG34600.1"/>
    <property type="molecule type" value="Genomic_DNA"/>
</dbReference>
<name>A0A1V2GEP8_ECOLX</name>